<organism evidence="3 4">
    <name type="scientific">Phytohabitans kaempferiae</name>
    <dbReference type="NCBI Taxonomy" id="1620943"/>
    <lineage>
        <taxon>Bacteria</taxon>
        <taxon>Bacillati</taxon>
        <taxon>Actinomycetota</taxon>
        <taxon>Actinomycetes</taxon>
        <taxon>Micromonosporales</taxon>
        <taxon>Micromonosporaceae</taxon>
    </lineage>
</organism>
<feature type="compositionally biased region" description="Pro residues" evidence="1">
    <location>
        <begin position="119"/>
        <end position="128"/>
    </location>
</feature>
<feature type="transmembrane region" description="Helical" evidence="2">
    <location>
        <begin position="51"/>
        <end position="72"/>
    </location>
</feature>
<dbReference type="Proteomes" id="UP001589867">
    <property type="component" value="Unassembled WGS sequence"/>
</dbReference>
<feature type="compositionally biased region" description="Low complexity" evidence="1">
    <location>
        <begin position="139"/>
        <end position="152"/>
    </location>
</feature>
<sequence>MRNVGREVSGAWRSLRYDLSRRSARPAAADDAPTQLIYPAYEPAHRPRRRLMAATTFGVLSLVGAAGTYFAVVNGLSALASEEDAPPDRLPAVVGTTSPSPTARGVAPVPSPSASRSTAPPPTTPKPSPTGREGIGRATATPTPSPTCACVTPPVPKPTSPPPITKTPDPSPTSADPDPTGTSSPDPTPGPSDPPTAGG</sequence>
<dbReference type="PRINTS" id="PR01217">
    <property type="entry name" value="PRICHEXTENSN"/>
</dbReference>
<dbReference type="RefSeq" id="WP_377252549.1">
    <property type="nucleotide sequence ID" value="NZ_JBHLUH010000036.1"/>
</dbReference>
<dbReference type="EMBL" id="JBHLUH010000036">
    <property type="protein sequence ID" value="MFC0529614.1"/>
    <property type="molecule type" value="Genomic_DNA"/>
</dbReference>
<evidence type="ECO:0000256" key="2">
    <source>
        <dbReference type="SAM" id="Phobius"/>
    </source>
</evidence>
<evidence type="ECO:0000313" key="3">
    <source>
        <dbReference type="EMBL" id="MFC0529614.1"/>
    </source>
</evidence>
<comment type="caution">
    <text evidence="3">The sequence shown here is derived from an EMBL/GenBank/DDBJ whole genome shotgun (WGS) entry which is preliminary data.</text>
</comment>
<name>A0ABV6M504_9ACTN</name>
<evidence type="ECO:0000256" key="1">
    <source>
        <dbReference type="SAM" id="MobiDB-lite"/>
    </source>
</evidence>
<feature type="compositionally biased region" description="Low complexity" evidence="1">
    <location>
        <begin position="172"/>
        <end position="185"/>
    </location>
</feature>
<keyword evidence="2" id="KW-0812">Transmembrane</keyword>
<reference evidence="3 4" key="1">
    <citation type="submission" date="2024-09" db="EMBL/GenBank/DDBJ databases">
        <authorList>
            <person name="Sun Q."/>
            <person name="Mori K."/>
        </authorList>
    </citation>
    <scope>NUCLEOTIDE SEQUENCE [LARGE SCALE GENOMIC DNA]</scope>
    <source>
        <strain evidence="3 4">TBRC 3947</strain>
    </source>
</reference>
<evidence type="ECO:0000313" key="4">
    <source>
        <dbReference type="Proteomes" id="UP001589867"/>
    </source>
</evidence>
<keyword evidence="2" id="KW-0472">Membrane</keyword>
<feature type="compositionally biased region" description="Low complexity" evidence="1">
    <location>
        <begin position="103"/>
        <end position="118"/>
    </location>
</feature>
<feature type="compositionally biased region" description="Pro residues" evidence="1">
    <location>
        <begin position="186"/>
        <end position="199"/>
    </location>
</feature>
<protein>
    <submittedName>
        <fullName evidence="3">Uncharacterized protein</fullName>
    </submittedName>
</protein>
<accession>A0ABV6M504</accession>
<keyword evidence="2" id="KW-1133">Transmembrane helix</keyword>
<feature type="compositionally biased region" description="Pro residues" evidence="1">
    <location>
        <begin position="153"/>
        <end position="171"/>
    </location>
</feature>
<keyword evidence="4" id="KW-1185">Reference proteome</keyword>
<gene>
    <name evidence="3" type="ORF">ACFFIA_18310</name>
</gene>
<feature type="region of interest" description="Disordered" evidence="1">
    <location>
        <begin position="82"/>
        <end position="199"/>
    </location>
</feature>
<proteinExistence type="predicted"/>